<keyword evidence="5" id="KW-0804">Transcription</keyword>
<keyword evidence="12" id="KW-1185">Reference proteome</keyword>
<dbReference type="Gene3D" id="6.10.250.690">
    <property type="match status" value="1"/>
</dbReference>
<keyword evidence="1 7" id="KW-0597">Phosphoprotein</keyword>
<evidence type="ECO:0000256" key="5">
    <source>
        <dbReference type="ARBA" id="ARBA00023163"/>
    </source>
</evidence>
<dbReference type="InterPro" id="IPR016032">
    <property type="entry name" value="Sig_transdc_resp-reg_C-effctor"/>
</dbReference>
<dbReference type="PROSITE" id="PS50110">
    <property type="entry name" value="RESPONSE_REGULATORY"/>
    <property type="match status" value="1"/>
</dbReference>
<evidence type="ECO:0000256" key="6">
    <source>
        <dbReference type="ARBA" id="ARBA00041201"/>
    </source>
</evidence>
<name>A0A9X4RF06_9ACTN</name>
<evidence type="ECO:0000256" key="2">
    <source>
        <dbReference type="ARBA" id="ARBA00023012"/>
    </source>
</evidence>
<dbReference type="InterPro" id="IPR001867">
    <property type="entry name" value="OmpR/PhoB-type_DNA-bd"/>
</dbReference>
<feature type="DNA-binding region" description="OmpR/PhoB-type" evidence="8">
    <location>
        <begin position="130"/>
        <end position="229"/>
    </location>
</feature>
<evidence type="ECO:0000256" key="7">
    <source>
        <dbReference type="PROSITE-ProRule" id="PRU00169"/>
    </source>
</evidence>
<dbReference type="RefSeq" id="WP_332520500.1">
    <property type="nucleotide sequence ID" value="NZ_JANRHA010000012.1"/>
</dbReference>
<dbReference type="InterPro" id="IPR039420">
    <property type="entry name" value="WalR-like"/>
</dbReference>
<dbReference type="InterPro" id="IPR011006">
    <property type="entry name" value="CheY-like_superfamily"/>
</dbReference>
<evidence type="ECO:0000256" key="3">
    <source>
        <dbReference type="ARBA" id="ARBA00023015"/>
    </source>
</evidence>
<dbReference type="SUPFAM" id="SSF46894">
    <property type="entry name" value="C-terminal effector domain of the bipartite response regulators"/>
    <property type="match status" value="1"/>
</dbReference>
<sequence length="229" mass="25027">MTRVLIVEDEPALAEPLAFLLGREGFEVAVAADGPSALVEFDRVGADIVLLDLMLPGMSGTDVCKQLRVRSSVPVIMVTARDSEIDKVVGLELGADDYVTKPYSARELIARIRAVLRRGADNGEDVALDGGVLESGPVRMDVERHTVMVDGAPVTLPLKEFDLLEYLIRNSGRVLTRGQLIDRVWGSDYVGDTKTLDVHVKRLRAKIERDPAKPTHLVTVRGLGYKLEG</sequence>
<dbReference type="FunFam" id="3.40.50.2300:FF:000001">
    <property type="entry name" value="DNA-binding response regulator PhoB"/>
    <property type="match status" value="1"/>
</dbReference>
<dbReference type="EMBL" id="JANRHA010000012">
    <property type="protein sequence ID" value="MDG3016354.1"/>
    <property type="molecule type" value="Genomic_DNA"/>
</dbReference>
<feature type="domain" description="Response regulatory" evidence="9">
    <location>
        <begin position="3"/>
        <end position="116"/>
    </location>
</feature>
<dbReference type="PANTHER" id="PTHR48111">
    <property type="entry name" value="REGULATOR OF RPOS"/>
    <property type="match status" value="1"/>
</dbReference>
<dbReference type="SUPFAM" id="SSF52172">
    <property type="entry name" value="CheY-like"/>
    <property type="match status" value="1"/>
</dbReference>
<organism evidence="11 12">
    <name type="scientific">Speluncibacter jeojiensis</name>
    <dbReference type="NCBI Taxonomy" id="2710754"/>
    <lineage>
        <taxon>Bacteria</taxon>
        <taxon>Bacillati</taxon>
        <taxon>Actinomycetota</taxon>
        <taxon>Actinomycetes</taxon>
        <taxon>Mycobacteriales</taxon>
        <taxon>Speluncibacteraceae</taxon>
        <taxon>Speluncibacter</taxon>
    </lineage>
</organism>
<dbReference type="FunFam" id="1.10.10.10:FF:000110">
    <property type="entry name" value="DNA-binding response regulator RegX3"/>
    <property type="match status" value="1"/>
</dbReference>
<dbReference type="PROSITE" id="PS51755">
    <property type="entry name" value="OMPR_PHOB"/>
    <property type="match status" value="1"/>
</dbReference>
<reference evidence="11" key="1">
    <citation type="submission" date="2022-08" db="EMBL/GenBank/DDBJ databases">
        <title>Genome analysis of Corynebacteriales strain.</title>
        <authorList>
            <person name="Lee S.D."/>
        </authorList>
    </citation>
    <scope>NUCLEOTIDE SEQUENCE</scope>
    <source>
        <strain evidence="11">D3-21</strain>
    </source>
</reference>
<gene>
    <name evidence="11" type="ORF">NVS88_17500</name>
</gene>
<comment type="caution">
    <text evidence="11">The sequence shown here is derived from an EMBL/GenBank/DDBJ whole genome shotgun (WGS) entry which is preliminary data.</text>
</comment>
<dbReference type="Proteomes" id="UP001152755">
    <property type="component" value="Unassembled WGS sequence"/>
</dbReference>
<dbReference type="GO" id="GO:0006355">
    <property type="term" value="P:regulation of DNA-templated transcription"/>
    <property type="evidence" value="ECO:0007669"/>
    <property type="project" value="InterPro"/>
</dbReference>
<keyword evidence="4 8" id="KW-0238">DNA-binding</keyword>
<keyword evidence="3" id="KW-0805">Transcription regulation</keyword>
<evidence type="ECO:0000259" key="10">
    <source>
        <dbReference type="PROSITE" id="PS51755"/>
    </source>
</evidence>
<dbReference type="GO" id="GO:0005829">
    <property type="term" value="C:cytosol"/>
    <property type="evidence" value="ECO:0007669"/>
    <property type="project" value="TreeGrafter"/>
</dbReference>
<evidence type="ECO:0000256" key="8">
    <source>
        <dbReference type="PROSITE-ProRule" id="PRU01091"/>
    </source>
</evidence>
<dbReference type="SMART" id="SM00448">
    <property type="entry name" value="REC"/>
    <property type="match status" value="1"/>
</dbReference>
<dbReference type="Gene3D" id="1.10.10.10">
    <property type="entry name" value="Winged helix-like DNA-binding domain superfamily/Winged helix DNA-binding domain"/>
    <property type="match status" value="1"/>
</dbReference>
<dbReference type="AlphaFoldDB" id="A0A9X4RF06"/>
<evidence type="ECO:0000313" key="12">
    <source>
        <dbReference type="Proteomes" id="UP001152755"/>
    </source>
</evidence>
<accession>A0A9X4RF06</accession>
<dbReference type="GO" id="GO:0000156">
    <property type="term" value="F:phosphorelay response regulator activity"/>
    <property type="evidence" value="ECO:0007669"/>
    <property type="project" value="TreeGrafter"/>
</dbReference>
<dbReference type="GO" id="GO:0032993">
    <property type="term" value="C:protein-DNA complex"/>
    <property type="evidence" value="ECO:0007669"/>
    <property type="project" value="TreeGrafter"/>
</dbReference>
<dbReference type="Gene3D" id="3.40.50.2300">
    <property type="match status" value="1"/>
</dbReference>
<evidence type="ECO:0000256" key="4">
    <source>
        <dbReference type="ARBA" id="ARBA00023125"/>
    </source>
</evidence>
<proteinExistence type="predicted"/>
<dbReference type="SMART" id="SM00862">
    <property type="entry name" value="Trans_reg_C"/>
    <property type="match status" value="1"/>
</dbReference>
<keyword evidence="2" id="KW-0902">Two-component regulatory system</keyword>
<dbReference type="GO" id="GO:0000976">
    <property type="term" value="F:transcription cis-regulatory region binding"/>
    <property type="evidence" value="ECO:0007669"/>
    <property type="project" value="TreeGrafter"/>
</dbReference>
<dbReference type="CDD" id="cd00383">
    <property type="entry name" value="trans_reg_C"/>
    <property type="match status" value="1"/>
</dbReference>
<dbReference type="InterPro" id="IPR001789">
    <property type="entry name" value="Sig_transdc_resp-reg_receiver"/>
</dbReference>
<dbReference type="Pfam" id="PF00072">
    <property type="entry name" value="Response_reg"/>
    <property type="match status" value="1"/>
</dbReference>
<dbReference type="PANTHER" id="PTHR48111:SF72">
    <property type="entry name" value="SENSORY TRANSDUCTION PROTEIN REGX3"/>
    <property type="match status" value="1"/>
</dbReference>
<dbReference type="Pfam" id="PF00486">
    <property type="entry name" value="Trans_reg_C"/>
    <property type="match status" value="1"/>
</dbReference>
<feature type="modified residue" description="4-aspartylphosphate" evidence="7">
    <location>
        <position position="52"/>
    </location>
</feature>
<evidence type="ECO:0000313" key="11">
    <source>
        <dbReference type="EMBL" id="MDG3016354.1"/>
    </source>
</evidence>
<evidence type="ECO:0000259" key="9">
    <source>
        <dbReference type="PROSITE" id="PS50110"/>
    </source>
</evidence>
<feature type="domain" description="OmpR/PhoB-type" evidence="10">
    <location>
        <begin position="130"/>
        <end position="229"/>
    </location>
</feature>
<dbReference type="InterPro" id="IPR036388">
    <property type="entry name" value="WH-like_DNA-bd_sf"/>
</dbReference>
<evidence type="ECO:0000256" key="1">
    <source>
        <dbReference type="ARBA" id="ARBA00022553"/>
    </source>
</evidence>
<protein>
    <recommendedName>
        <fullName evidence="6">Sensory transduction protein RegX3</fullName>
    </recommendedName>
</protein>